<keyword evidence="7" id="KW-1185">Reference proteome</keyword>
<dbReference type="InterPro" id="IPR036890">
    <property type="entry name" value="HATPase_C_sf"/>
</dbReference>
<keyword evidence="2" id="KW-0418">Kinase</keyword>
<gene>
    <name evidence="6" type="ORF">EFY87_12655</name>
</gene>
<evidence type="ECO:0000259" key="5">
    <source>
        <dbReference type="Pfam" id="PF07730"/>
    </source>
</evidence>
<dbReference type="RefSeq" id="WP_123271838.1">
    <property type="nucleotide sequence ID" value="NZ_RJJQ01000012.1"/>
</dbReference>
<comment type="caution">
    <text evidence="6">The sequence shown here is derived from an EMBL/GenBank/DDBJ whole genome shotgun (WGS) entry which is preliminary data.</text>
</comment>
<evidence type="ECO:0000313" key="7">
    <source>
        <dbReference type="Proteomes" id="UP000271678"/>
    </source>
</evidence>
<accession>A0A3M9M6C1</accession>
<dbReference type="PANTHER" id="PTHR24421">
    <property type="entry name" value="NITRATE/NITRITE SENSOR PROTEIN NARX-RELATED"/>
    <property type="match status" value="1"/>
</dbReference>
<dbReference type="Pfam" id="PF07730">
    <property type="entry name" value="HisKA_3"/>
    <property type="match status" value="1"/>
</dbReference>
<feature type="transmembrane region" description="Helical" evidence="4">
    <location>
        <begin position="80"/>
        <end position="98"/>
    </location>
</feature>
<keyword evidence="4" id="KW-0812">Transmembrane</keyword>
<feature type="transmembrane region" description="Helical" evidence="4">
    <location>
        <begin position="50"/>
        <end position="68"/>
    </location>
</feature>
<name>A0A3M9M6C1_9MICO</name>
<keyword evidence="4" id="KW-1133">Transmembrane helix</keyword>
<keyword evidence="4" id="KW-0472">Membrane</keyword>
<protein>
    <recommendedName>
        <fullName evidence="5">Signal transduction histidine kinase subgroup 3 dimerisation and phosphoacceptor domain-containing protein</fullName>
    </recommendedName>
</protein>
<dbReference type="SUPFAM" id="SSF55874">
    <property type="entry name" value="ATPase domain of HSP90 chaperone/DNA topoisomerase II/histidine kinase"/>
    <property type="match status" value="1"/>
</dbReference>
<evidence type="ECO:0000256" key="4">
    <source>
        <dbReference type="SAM" id="Phobius"/>
    </source>
</evidence>
<keyword evidence="1" id="KW-0808">Transferase</keyword>
<dbReference type="GO" id="GO:0046983">
    <property type="term" value="F:protein dimerization activity"/>
    <property type="evidence" value="ECO:0007669"/>
    <property type="project" value="InterPro"/>
</dbReference>
<dbReference type="CDD" id="cd16917">
    <property type="entry name" value="HATPase_UhpB-NarQ-NarX-like"/>
    <property type="match status" value="1"/>
</dbReference>
<dbReference type="Gene3D" id="1.20.5.1930">
    <property type="match status" value="1"/>
</dbReference>
<keyword evidence="3" id="KW-0902">Two-component regulatory system</keyword>
<dbReference type="AlphaFoldDB" id="A0A3M9M6C1"/>
<dbReference type="InterPro" id="IPR011712">
    <property type="entry name" value="Sig_transdc_His_kin_sub3_dim/P"/>
</dbReference>
<sequence length="377" mass="41665">MKATWRRLGAESRISLVGSVAIAFFLLLVALSPAIRGGFANHRPLPPVQLLHIVLVILMGWLFFRAATDLLLGRPMTRHQWWLVGLTVPVLAALWFSDWTLGCVWAATTLLVAGGGWGLGALALLLVNLVVEELLVRDDPNLQLTFTLTIFTVFAIYIPLRLMQTSDQLVLSREENARLHVDKERERISRDLHDIMGRTLVAVSVRQEAAARLLQRERMPEARQQLQAAHEIVADGQARLREITHGPTITDLRSEVESAKALCERTGIEWDAQIGAVGTPDAQRLCAAVLREAVTNMLKYAHPTTCWVRIRDEGDMLALSIVNDGVPPTSKVNEEGTGLATLQARTVALGGTLEALSPRASLFRVLMHVPIFVEEGR</sequence>
<reference evidence="6 7" key="1">
    <citation type="submission" date="2018-11" db="EMBL/GenBank/DDBJ databases">
        <title>Draft genome of Simplicispira Flexivirga sp. BO-16.</title>
        <authorList>
            <person name="Im W.T."/>
        </authorList>
    </citation>
    <scope>NUCLEOTIDE SEQUENCE [LARGE SCALE GENOMIC DNA]</scope>
    <source>
        <strain evidence="6 7">BO-16</strain>
    </source>
</reference>
<feature type="transmembrane region" description="Helical" evidence="4">
    <location>
        <begin position="142"/>
        <end position="160"/>
    </location>
</feature>
<evidence type="ECO:0000313" key="6">
    <source>
        <dbReference type="EMBL" id="RNI21119.1"/>
    </source>
</evidence>
<evidence type="ECO:0000256" key="1">
    <source>
        <dbReference type="ARBA" id="ARBA00022679"/>
    </source>
</evidence>
<organism evidence="6 7">
    <name type="scientific">Flexivirga caeni</name>
    <dbReference type="NCBI Taxonomy" id="2294115"/>
    <lineage>
        <taxon>Bacteria</taxon>
        <taxon>Bacillati</taxon>
        <taxon>Actinomycetota</taxon>
        <taxon>Actinomycetes</taxon>
        <taxon>Micrococcales</taxon>
        <taxon>Dermacoccaceae</taxon>
        <taxon>Flexivirga</taxon>
    </lineage>
</organism>
<dbReference type="Gene3D" id="3.30.565.10">
    <property type="entry name" value="Histidine kinase-like ATPase, C-terminal domain"/>
    <property type="match status" value="1"/>
</dbReference>
<dbReference type="EMBL" id="RJJQ01000012">
    <property type="protein sequence ID" value="RNI21119.1"/>
    <property type="molecule type" value="Genomic_DNA"/>
</dbReference>
<feature type="transmembrane region" description="Helical" evidence="4">
    <location>
        <begin position="104"/>
        <end position="130"/>
    </location>
</feature>
<feature type="domain" description="Signal transduction histidine kinase subgroup 3 dimerisation and phosphoacceptor" evidence="5">
    <location>
        <begin position="184"/>
        <end position="245"/>
    </location>
</feature>
<dbReference type="PANTHER" id="PTHR24421:SF63">
    <property type="entry name" value="SENSOR HISTIDINE KINASE DESK"/>
    <property type="match status" value="1"/>
</dbReference>
<evidence type="ECO:0000256" key="3">
    <source>
        <dbReference type="ARBA" id="ARBA00023012"/>
    </source>
</evidence>
<dbReference type="InterPro" id="IPR050482">
    <property type="entry name" value="Sensor_HK_TwoCompSys"/>
</dbReference>
<dbReference type="GO" id="GO:0000155">
    <property type="term" value="F:phosphorelay sensor kinase activity"/>
    <property type="evidence" value="ECO:0007669"/>
    <property type="project" value="InterPro"/>
</dbReference>
<evidence type="ECO:0000256" key="2">
    <source>
        <dbReference type="ARBA" id="ARBA00022777"/>
    </source>
</evidence>
<proteinExistence type="predicted"/>
<dbReference type="OrthoDB" id="5241784at2"/>
<dbReference type="GO" id="GO:0016020">
    <property type="term" value="C:membrane"/>
    <property type="evidence" value="ECO:0007669"/>
    <property type="project" value="InterPro"/>
</dbReference>
<dbReference type="Proteomes" id="UP000271678">
    <property type="component" value="Unassembled WGS sequence"/>
</dbReference>